<evidence type="ECO:0000256" key="5">
    <source>
        <dbReference type="SAM" id="MobiDB-lite"/>
    </source>
</evidence>
<dbReference type="InParanoid" id="D2V061"/>
<feature type="domain" description="EGF-like" evidence="6">
    <location>
        <begin position="1630"/>
        <end position="1663"/>
    </location>
</feature>
<dbReference type="PROSITE" id="PS50026">
    <property type="entry name" value="EGF_3"/>
    <property type="match status" value="9"/>
</dbReference>
<feature type="disulfide bond" evidence="4">
    <location>
        <begin position="1653"/>
        <end position="1662"/>
    </location>
</feature>
<feature type="domain" description="EGF-like" evidence="6">
    <location>
        <begin position="1066"/>
        <end position="1099"/>
    </location>
</feature>
<feature type="region of interest" description="Disordered" evidence="5">
    <location>
        <begin position="1"/>
        <end position="23"/>
    </location>
</feature>
<feature type="domain" description="EGF-like" evidence="6">
    <location>
        <begin position="1262"/>
        <end position="1296"/>
    </location>
</feature>
<dbReference type="OrthoDB" id="283575at2759"/>
<dbReference type="GeneID" id="8856473"/>
<keyword evidence="2" id="KW-0677">Repeat</keyword>
<dbReference type="PROSITE" id="PS01186">
    <property type="entry name" value="EGF_2"/>
    <property type="match status" value="12"/>
</dbReference>
<feature type="domain" description="EGF-like" evidence="6">
    <location>
        <begin position="1021"/>
        <end position="1060"/>
    </location>
</feature>
<keyword evidence="1 4" id="KW-0245">EGF-like domain</keyword>
<dbReference type="InterPro" id="IPR000742">
    <property type="entry name" value="EGF"/>
</dbReference>
<feature type="domain" description="EGF-like" evidence="6">
    <location>
        <begin position="869"/>
        <end position="903"/>
    </location>
</feature>
<feature type="disulfide bond" evidence="4">
    <location>
        <begin position="1089"/>
        <end position="1098"/>
    </location>
</feature>
<dbReference type="eggNOG" id="KOG1225">
    <property type="taxonomic scope" value="Eukaryota"/>
</dbReference>
<feature type="disulfide bond" evidence="4">
    <location>
        <begin position="1246"/>
        <end position="1255"/>
    </location>
</feature>
<feature type="disulfide bond" evidence="4">
    <location>
        <begin position="893"/>
        <end position="902"/>
    </location>
</feature>
<dbReference type="PANTHER" id="PTHR11219:SF70">
    <property type="entry name" value="EGF-LIKE DOMAIN-CONTAINING PROTEIN"/>
    <property type="match status" value="1"/>
</dbReference>
<gene>
    <name evidence="7" type="ORF">NAEGRDRAFT_62182</name>
</gene>
<evidence type="ECO:0000313" key="8">
    <source>
        <dbReference type="Proteomes" id="UP000006671"/>
    </source>
</evidence>
<feature type="domain" description="EGF-like" evidence="6">
    <location>
        <begin position="1217"/>
        <end position="1256"/>
    </location>
</feature>
<dbReference type="SMART" id="SM00181">
    <property type="entry name" value="EGF"/>
    <property type="match status" value="21"/>
</dbReference>
<dbReference type="KEGG" id="ngr:NAEGRDRAFT_62182"/>
<organism evidence="8">
    <name type="scientific">Naegleria gruberi</name>
    <name type="common">Amoeba</name>
    <dbReference type="NCBI Taxonomy" id="5762"/>
    <lineage>
        <taxon>Eukaryota</taxon>
        <taxon>Discoba</taxon>
        <taxon>Heterolobosea</taxon>
        <taxon>Tetramitia</taxon>
        <taxon>Eutetramitia</taxon>
        <taxon>Vahlkampfiidae</taxon>
        <taxon>Naegleria</taxon>
    </lineage>
</organism>
<evidence type="ECO:0000256" key="2">
    <source>
        <dbReference type="ARBA" id="ARBA00022737"/>
    </source>
</evidence>
<feature type="disulfide bond" evidence="4">
    <location>
        <begin position="1614"/>
        <end position="1623"/>
    </location>
</feature>
<feature type="domain" description="EGF-like" evidence="6">
    <location>
        <begin position="1585"/>
        <end position="1624"/>
    </location>
</feature>
<dbReference type="Gene3D" id="2.10.25.10">
    <property type="entry name" value="Laminin"/>
    <property type="match status" value="11"/>
</dbReference>
<protein>
    <submittedName>
        <fullName evidence="7">Predicted protein</fullName>
    </submittedName>
</protein>
<dbReference type="EMBL" id="GG738847">
    <property type="protein sequence ID" value="EFC49472.1"/>
    <property type="molecule type" value="Genomic_DNA"/>
</dbReference>
<proteinExistence type="predicted"/>
<dbReference type="RefSeq" id="XP_002682216.1">
    <property type="nucleotide sequence ID" value="XM_002682170.1"/>
</dbReference>
<dbReference type="Proteomes" id="UP000006671">
    <property type="component" value="Unassembled WGS sequence"/>
</dbReference>
<comment type="caution">
    <text evidence="4">Lacks conserved residue(s) required for the propagation of feature annotation.</text>
</comment>
<feature type="disulfide bond" evidence="4">
    <location>
        <begin position="1443"/>
        <end position="1452"/>
    </location>
</feature>
<dbReference type="OMA" id="CFNINAT"/>
<evidence type="ECO:0000256" key="1">
    <source>
        <dbReference type="ARBA" id="ARBA00022536"/>
    </source>
</evidence>
<dbReference type="PANTHER" id="PTHR11219">
    <property type="entry name" value="TENEURIN AND N-ACETYLGLUCOSAMINE-1-PHOSPHODIESTER ALPHA-N-ACETYLGLUCOSAMINIDASE"/>
    <property type="match status" value="1"/>
</dbReference>
<dbReference type="Pfam" id="PF23106">
    <property type="entry name" value="EGF_Teneurin"/>
    <property type="match status" value="4"/>
</dbReference>
<feature type="compositionally biased region" description="Low complexity" evidence="5">
    <location>
        <begin position="1"/>
        <end position="21"/>
    </location>
</feature>
<sequence>MHNPRQSSSFPSVPPSQSLQPVRLPKSTGQYYQLNTLTASDATEQIKSLVVLSDPKAGVARSPSTVSVLSASSFSVQFTGLTSNARFTLLIAYGFAYLDVETTSYVQLIMISSQSVYNYATGTAQIETFALQNSYESSLGQFCLSNLSPYALTYLSQIDNIRNNVFSSPYLQSQKLILNGKWNGQPTLQKITEFVSNGFTYQLKSSIDIQFQELANTQIIIPLQFKRHIGAVFEKIDIDDFKISERPADPQELESLFERIRQETIFYKVSLDPNTAPVSQEYLTGAAAETNVAILMTYAYYWADFFDWYRNPMVRVIIKDGIIGMISISVAGLNYFTCPYGSLRSEIQHFTQGDSYHSIGYSSIHSIYTFAYDQKNWKINTQVNINTNGMVANVASLSNFENSLSCIDGNFKVTLSDNVLADYESFFTDNYMISKIDTRMSIQSIENFTLLYVDDLGSEFTGPLITPESFVGDLQFNPGFCDETIGTGLGNQLSYYFSSSDFSVERFPEYSTRLSYENGVSYLSDTNSVGLKYSNHEYLQDFSIEIDQSILLYKEPKVSSVNFTLIPNRSEWNEMNATIQIFSFNSGDWGGEFTVELTCSYPIIISNNSPQKFNVEPGQNFTAFFTVKSDFDSCKTVSLQSVCDFKISIKKEQLWTNLEKEISAHESVAIDYGYFIPRCQAKYNEPFLWLENMTLSSPYFQRSAHDGFVNSILVVLKTNSSDLILSNIASGLLADSNNPFHSWKDYSIIMQHAEYYMLNFTISSTNVARILSERVDQTLYTFSLNLTLLDNYICWSTNGKGGIFPFSFSVAYDCPIEYTGIQCDIPLCYGINATNYTNVCSGHGDCVSPDYCSCHANYTSATCSVPICYGVRGDNLSTCSSKGSCIDANTCTCQNGYTGVNCEIPICFNVPANFSHSCYGHGNCIDHDLCSCNDGYTASLNCSLPICYGLDSSQLIVCSSHGQCLAPNNCSCFDGFTFDNCSIPICYNIDASNSSVCTGFGECYSPNNCKCHENHIGLQCEIPICFGVPSNETQSCNGNGQCIQYNECVCHLDYTGLNCSIPICFGSNATNPTVCSSHGVCQAPDQCQCHEGYTGIQCEIPICFNIPATNSSTCSFHGECIDHNLCTCHDGYTAALNCSLPICYGLDSSQSMVCSSHGQCLAPNNCTCFDGFTFDNCSIPICYNIDASNSSVCSGFGECYSPNNCKCHENHIGLQCEIPICFGVPSNETQACNGNGQCIQYNECVCHSDYTGIDCSIPICFGINATNQSHVCFSHGICQKPDQCQCHEGYTGMQCEIPICFNIPAINSSTCSFHGECIDFNHCSCHDGYTASLNCSLPICYGLDSSQLMVCSSHGQCLAPNNCSCYEGYTAENCSIPICYNIDASNSSVCSGFGECTFPNNCKCHENHVGLQCEIPLCFGVPSNETQSCNGNGQCVQYNECVCHSNYTGIDCSIPLCFNINATNPTVCSSHGICQSPDQCQCHEGYTGMQCEIPICFNISANDSSTCSSHGECIDFMIFHCHDGYTSANCSIPICYGLDSSQSMVCSSHGQCLAPNNCTCFDGFTSDNCSIPICYNIDASNSSCEIPLCFGVPSNETQSCNGNGQCVQYNECVCHSNYTGIDCSIPLCFNINATNPTVCSSHGICQSPDQCQCHEGYTGMQCEIPICFNISANDSSTCSSHGECIDHDLLHMS</sequence>
<dbReference type="Gene3D" id="2.60.120.260">
    <property type="entry name" value="Galactose-binding domain-like"/>
    <property type="match status" value="2"/>
</dbReference>
<evidence type="ECO:0000259" key="6">
    <source>
        <dbReference type="PROSITE" id="PS50026"/>
    </source>
</evidence>
<feature type="disulfide bond" evidence="4">
    <location>
        <begin position="1482"/>
        <end position="1491"/>
    </location>
</feature>
<dbReference type="VEuPathDB" id="AmoebaDB:NAEGRDRAFT_62182"/>
<evidence type="ECO:0000256" key="3">
    <source>
        <dbReference type="ARBA" id="ARBA00023157"/>
    </source>
</evidence>
<evidence type="ECO:0000313" key="7">
    <source>
        <dbReference type="EMBL" id="EFC49472.1"/>
    </source>
</evidence>
<reference evidence="7 8" key="1">
    <citation type="journal article" date="2010" name="Cell">
        <title>The genome of Naegleria gruberi illuminates early eukaryotic versatility.</title>
        <authorList>
            <person name="Fritz-Laylin L.K."/>
            <person name="Prochnik S.E."/>
            <person name="Ginger M.L."/>
            <person name="Dacks J.B."/>
            <person name="Carpenter M.L."/>
            <person name="Field M.C."/>
            <person name="Kuo A."/>
            <person name="Paredez A."/>
            <person name="Chapman J."/>
            <person name="Pham J."/>
            <person name="Shu S."/>
            <person name="Neupane R."/>
            <person name="Cipriano M."/>
            <person name="Mancuso J."/>
            <person name="Tu H."/>
            <person name="Salamov A."/>
            <person name="Lindquist E."/>
            <person name="Shapiro H."/>
            <person name="Lucas S."/>
            <person name="Grigoriev I.V."/>
            <person name="Cande W.Z."/>
            <person name="Fulton C."/>
            <person name="Rokhsar D.S."/>
            <person name="Dawson S.C."/>
        </authorList>
    </citation>
    <scope>NUCLEOTIDE SEQUENCE [LARGE SCALE GENOMIC DNA]</scope>
    <source>
        <strain evidence="7 8">NEG-M</strain>
    </source>
</reference>
<evidence type="ECO:0000256" key="4">
    <source>
        <dbReference type="PROSITE-ProRule" id="PRU00076"/>
    </source>
</evidence>
<name>D2V061_NAEGR</name>
<feature type="disulfide bond" evidence="4">
    <location>
        <begin position="1050"/>
        <end position="1059"/>
    </location>
</feature>
<keyword evidence="3 4" id="KW-1015">Disulfide bond</keyword>
<keyword evidence="8" id="KW-1185">Reference proteome</keyword>
<feature type="disulfide bond" evidence="4">
    <location>
        <begin position="1286"/>
        <end position="1295"/>
    </location>
</feature>
<feature type="domain" description="EGF-like" evidence="6">
    <location>
        <begin position="1459"/>
        <end position="1492"/>
    </location>
</feature>
<dbReference type="STRING" id="5762.D2V061"/>
<feature type="domain" description="EGF-like" evidence="6">
    <location>
        <begin position="1414"/>
        <end position="1453"/>
    </location>
</feature>
<dbReference type="InterPro" id="IPR051216">
    <property type="entry name" value="Teneurin"/>
</dbReference>
<accession>D2V061</accession>
<dbReference type="PROSITE" id="PS00022">
    <property type="entry name" value="EGF_1"/>
    <property type="match status" value="9"/>
</dbReference>